<dbReference type="Gene3D" id="3.40.50.1240">
    <property type="entry name" value="Phosphoglycerate mutase-like"/>
    <property type="match status" value="1"/>
</dbReference>
<keyword evidence="2" id="KW-1185">Reference proteome</keyword>
<gene>
    <name evidence="1" type="ORF">BCF53_1058</name>
</gene>
<evidence type="ECO:0000313" key="2">
    <source>
        <dbReference type="Proteomes" id="UP000295793"/>
    </source>
</evidence>
<accession>A0A4R3I955</accession>
<dbReference type="CDD" id="cd07067">
    <property type="entry name" value="HP_PGM_like"/>
    <property type="match status" value="1"/>
</dbReference>
<dbReference type="Pfam" id="PF00300">
    <property type="entry name" value="His_Phos_1"/>
    <property type="match status" value="1"/>
</dbReference>
<reference evidence="1 2" key="1">
    <citation type="submission" date="2019-03" db="EMBL/GenBank/DDBJ databases">
        <title>Genomic Encyclopedia of Archaeal and Bacterial Type Strains, Phase II (KMG-II): from individual species to whole genera.</title>
        <authorList>
            <person name="Goeker M."/>
        </authorList>
    </citation>
    <scope>NUCLEOTIDE SEQUENCE [LARGE SCALE GENOMIC DNA]</scope>
    <source>
        <strain evidence="1 2">DSM 15388</strain>
    </source>
</reference>
<dbReference type="SMART" id="SM00855">
    <property type="entry name" value="PGAM"/>
    <property type="match status" value="1"/>
</dbReference>
<dbReference type="InterPro" id="IPR029033">
    <property type="entry name" value="His_PPase_superfam"/>
</dbReference>
<comment type="caution">
    <text evidence="1">The sequence shown here is derived from an EMBL/GenBank/DDBJ whole genome shotgun (WGS) entry which is preliminary data.</text>
</comment>
<dbReference type="InterPro" id="IPR013078">
    <property type="entry name" value="His_Pase_superF_clade-1"/>
</dbReference>
<sequence>MAVFLIRHDAVAVRGICYGQTDIDAAIAYTESAQKVKAHLPATPAVVYSSPLKRCAKLAEACFPAQHIAFSPELMEVNFGDWEMKPWSEISRASIDRWAQSPTSFQFPNGEHLLAFQHRVEAIYTELTGLPQDTCVFTHGGVIRLMQALRANEPWQNWLQTPAPFAGVVELTG</sequence>
<name>A0A4R3I955_9GAMM</name>
<protein>
    <submittedName>
        <fullName evidence="1">Alpha-ribazole phosphatase</fullName>
    </submittedName>
</protein>
<evidence type="ECO:0000313" key="1">
    <source>
        <dbReference type="EMBL" id="TCS41583.1"/>
    </source>
</evidence>
<dbReference type="AlphaFoldDB" id="A0A4R3I955"/>
<dbReference type="EMBL" id="SLZR01000005">
    <property type="protein sequence ID" value="TCS41583.1"/>
    <property type="molecule type" value="Genomic_DNA"/>
</dbReference>
<dbReference type="Proteomes" id="UP000295793">
    <property type="component" value="Unassembled WGS sequence"/>
</dbReference>
<organism evidence="1 2">
    <name type="scientific">Reinekea marinisedimentorum</name>
    <dbReference type="NCBI Taxonomy" id="230495"/>
    <lineage>
        <taxon>Bacteria</taxon>
        <taxon>Pseudomonadati</taxon>
        <taxon>Pseudomonadota</taxon>
        <taxon>Gammaproteobacteria</taxon>
        <taxon>Oceanospirillales</taxon>
        <taxon>Saccharospirillaceae</taxon>
        <taxon>Reinekea</taxon>
    </lineage>
</organism>
<dbReference type="SUPFAM" id="SSF53254">
    <property type="entry name" value="Phosphoglycerate mutase-like"/>
    <property type="match status" value="1"/>
</dbReference>
<proteinExistence type="predicted"/>